<dbReference type="InterPro" id="IPR001173">
    <property type="entry name" value="Glyco_trans_2-like"/>
</dbReference>
<sequence>MNEKKSLVSVIIPVYNGEKYLEECIQSVINQTYKNIEVIVVNDGSTDGSLSIIYRYAEKDGRIKYVNKANEGLVKARKTGLSLAVGKYIQHLDSDDILCADAIEILLNKAEQTGADVVSFPFVFRDGEENEFAEFFDPDEAPGVEFIRRYLNFKGYWMVWSKFHLRSLYSNPIETIDISFGEDLVLTTQLLYYSEKVVSVDIPLLYYRVLPASMSHSMSERNYRDMNAYLRWILGFMERVGWKEVLKKDLGYFHLKTIFRRRQWGKVWDVYRDLKYVVEYLRLFPEFRDSLSGRERKIVNLYEKCSCLAYFKMWYYKRKGKV</sequence>
<dbReference type="PANTHER" id="PTHR22916">
    <property type="entry name" value="GLYCOSYLTRANSFERASE"/>
    <property type="match status" value="1"/>
</dbReference>
<keyword evidence="3" id="KW-1185">Reference proteome</keyword>
<dbReference type="CDD" id="cd00761">
    <property type="entry name" value="Glyco_tranf_GTA_type"/>
    <property type="match status" value="1"/>
</dbReference>
<organism evidence="2 3">
    <name type="scientific">Bacteroides pyogenes</name>
    <dbReference type="NCBI Taxonomy" id="310300"/>
    <lineage>
        <taxon>Bacteria</taxon>
        <taxon>Pseudomonadati</taxon>
        <taxon>Bacteroidota</taxon>
        <taxon>Bacteroidia</taxon>
        <taxon>Bacteroidales</taxon>
        <taxon>Bacteroidaceae</taxon>
        <taxon>Bacteroides</taxon>
    </lineage>
</organism>
<proteinExistence type="predicted"/>
<protein>
    <submittedName>
        <fullName evidence="2">Glycosyltransferase family 2 protein</fullName>
    </submittedName>
</protein>
<evidence type="ECO:0000313" key="3">
    <source>
        <dbReference type="Proteomes" id="UP000324383"/>
    </source>
</evidence>
<dbReference type="GeneID" id="99753627"/>
<evidence type="ECO:0000259" key="1">
    <source>
        <dbReference type="Pfam" id="PF00535"/>
    </source>
</evidence>
<name>A0A5D3FH94_9BACE</name>
<comment type="caution">
    <text evidence="2">The sequence shown here is derived from an EMBL/GenBank/DDBJ whole genome shotgun (WGS) entry which is preliminary data.</text>
</comment>
<dbReference type="GO" id="GO:0016758">
    <property type="term" value="F:hexosyltransferase activity"/>
    <property type="evidence" value="ECO:0007669"/>
    <property type="project" value="UniProtKB-ARBA"/>
</dbReference>
<dbReference type="AlphaFoldDB" id="A0A5D3FH94"/>
<evidence type="ECO:0000313" key="2">
    <source>
        <dbReference type="EMBL" id="TYK35427.1"/>
    </source>
</evidence>
<dbReference type="Gene3D" id="3.90.550.10">
    <property type="entry name" value="Spore Coat Polysaccharide Biosynthesis Protein SpsA, Chain A"/>
    <property type="match status" value="1"/>
</dbReference>
<accession>A0A5D3FH94</accession>
<keyword evidence="2" id="KW-0808">Transferase</keyword>
<dbReference type="RefSeq" id="WP_027324102.1">
    <property type="nucleotide sequence ID" value="NZ_CP184347.1"/>
</dbReference>
<dbReference type="InterPro" id="IPR029044">
    <property type="entry name" value="Nucleotide-diphossugar_trans"/>
</dbReference>
<dbReference type="Pfam" id="PF00535">
    <property type="entry name" value="Glycos_transf_2"/>
    <property type="match status" value="1"/>
</dbReference>
<gene>
    <name evidence="2" type="ORF">FNJ60_01620</name>
</gene>
<reference evidence="2 3" key="1">
    <citation type="submission" date="2019-07" db="EMBL/GenBank/DDBJ databases">
        <title>Draft Genome Sequences of Bacteroides pyogenes Strains Isolated from the Uterus Holstein Dairy Cows with Metritis.</title>
        <authorList>
            <person name="Cunha F."/>
            <person name="Galvao K.N."/>
            <person name="Jeon S.J."/>
            <person name="Jeong K.C."/>
        </authorList>
    </citation>
    <scope>NUCLEOTIDE SEQUENCE [LARGE SCALE GENOMIC DNA]</scope>
    <source>
        <strain evidence="2 3">KG-31</strain>
    </source>
</reference>
<dbReference type="PANTHER" id="PTHR22916:SF3">
    <property type="entry name" value="UDP-GLCNAC:BETAGAL BETA-1,3-N-ACETYLGLUCOSAMINYLTRANSFERASE-LIKE PROTEIN 1"/>
    <property type="match status" value="1"/>
</dbReference>
<dbReference type="Proteomes" id="UP000324383">
    <property type="component" value="Unassembled WGS sequence"/>
</dbReference>
<dbReference type="EMBL" id="VKLW01000002">
    <property type="protein sequence ID" value="TYK35427.1"/>
    <property type="molecule type" value="Genomic_DNA"/>
</dbReference>
<dbReference type="SUPFAM" id="SSF53448">
    <property type="entry name" value="Nucleotide-diphospho-sugar transferases"/>
    <property type="match status" value="1"/>
</dbReference>
<feature type="domain" description="Glycosyltransferase 2-like" evidence="1">
    <location>
        <begin position="9"/>
        <end position="133"/>
    </location>
</feature>